<accession>Q6IL22</accession>
<gene>
    <name evidence="3" type="ORF">HDC10645</name>
</gene>
<evidence type="ECO:0000256" key="1">
    <source>
        <dbReference type="SAM" id="MobiDB-lite"/>
    </source>
</evidence>
<keyword evidence="2" id="KW-1133">Transmembrane helix</keyword>
<protein>
    <submittedName>
        <fullName evidence="3">HDC10645</fullName>
    </submittedName>
</protein>
<evidence type="ECO:0000256" key="2">
    <source>
        <dbReference type="SAM" id="Phobius"/>
    </source>
</evidence>
<reference evidence="3" key="1">
    <citation type="journal article" date="2003" name="Genome Biol.">
        <title>An integrated gene annotation and transcriptional profiling approach towards the full gene content of the Drosophila genome.</title>
        <authorList>
            <person name="Hild M."/>
            <person name="Beckmann B."/>
            <person name="Haas S.A."/>
            <person name="Koch B."/>
            <person name="Solovyev V."/>
            <person name="Busold C."/>
            <person name="Fellenberg K."/>
            <person name="Boutros M."/>
            <person name="Vingron M."/>
            <person name="Sauer F."/>
            <person name="Hoheisel J.D."/>
            <person name="Paro R."/>
        </authorList>
    </citation>
    <scope>NUCLEOTIDE SEQUENCE</scope>
</reference>
<organism evidence="3">
    <name type="scientific">Drosophila melanogaster</name>
    <name type="common">Fruit fly</name>
    <dbReference type="NCBI Taxonomy" id="7227"/>
    <lineage>
        <taxon>Eukaryota</taxon>
        <taxon>Metazoa</taxon>
        <taxon>Ecdysozoa</taxon>
        <taxon>Arthropoda</taxon>
        <taxon>Hexapoda</taxon>
        <taxon>Insecta</taxon>
        <taxon>Pterygota</taxon>
        <taxon>Neoptera</taxon>
        <taxon>Endopterygota</taxon>
        <taxon>Diptera</taxon>
        <taxon>Brachycera</taxon>
        <taxon>Muscomorpha</taxon>
        <taxon>Ephydroidea</taxon>
        <taxon>Drosophilidae</taxon>
        <taxon>Drosophila</taxon>
        <taxon>Sophophora</taxon>
    </lineage>
</organism>
<sequence length="179" mass="20550">MQQFPESGFPTPHFPRHFPSLKRRQKSQKYTRTRPKDHHHPQNLQGEGTFRTVIKEEVVVVFVGITITIATTTIIIIIRADLIVCPRDLICKCQRHVFPKLKMAYIEIKLNAMIQLRELGSQDEEENARNLILSSQGGGDNFYKSFILQSDVDLIGSSWPMVHCNTPFTAMTRYGHISN</sequence>
<proteinExistence type="predicted"/>
<feature type="transmembrane region" description="Helical" evidence="2">
    <location>
        <begin position="58"/>
        <end position="78"/>
    </location>
</feature>
<keyword evidence="2" id="KW-0472">Membrane</keyword>
<keyword evidence="2" id="KW-0812">Transmembrane</keyword>
<name>Q6IL22_DROME</name>
<feature type="region of interest" description="Disordered" evidence="1">
    <location>
        <begin position="1"/>
        <end position="47"/>
    </location>
</feature>
<feature type="compositionally biased region" description="Basic residues" evidence="1">
    <location>
        <begin position="14"/>
        <end position="41"/>
    </location>
</feature>
<dbReference type="EMBL" id="BK002194">
    <property type="protein sequence ID" value="DAA03039.1"/>
    <property type="molecule type" value="Genomic_DNA"/>
</dbReference>
<evidence type="ECO:0000313" key="3">
    <source>
        <dbReference type="EMBL" id="DAA03039.1"/>
    </source>
</evidence>
<dbReference type="AlphaFoldDB" id="Q6IL22"/>